<evidence type="ECO:0000313" key="1">
    <source>
        <dbReference type="EMBL" id="CDX58749.1"/>
    </source>
</evidence>
<sequence>MPQWTFVALDYERWGGGNEVFVPSADTVSVNSIKIVRTPDEERQNFFQDKLVAIAWHLGTHQVLVFVDFNGEERRMDWDCIGHALASSFLGPLQDGPEGYLTCVAISSLMPSAGKIDARPSISFEDHVAYTDAPLQPILRQLRQQIFQIDDCLREGEAVTPAQRIAYRVPGASRGFMEIKVQRSAILVRLIDTELADPRGAKHRIPDSHGWAVKNEFRIAGHDDAEYVMPFIRAAWRLASAQR</sequence>
<accession>A0A090GV42</accession>
<protein>
    <recommendedName>
        <fullName evidence="3">DUF5655 domain-containing protein</fullName>
    </recommendedName>
</protein>
<proteinExistence type="predicted"/>
<dbReference type="EMBL" id="CCNE01000023">
    <property type="protein sequence ID" value="CDX58749.1"/>
    <property type="molecule type" value="Genomic_DNA"/>
</dbReference>
<reference evidence="1 2" key="1">
    <citation type="submission" date="2014-08" db="EMBL/GenBank/DDBJ databases">
        <authorList>
            <person name="Moulin Lionel"/>
        </authorList>
    </citation>
    <scope>NUCLEOTIDE SEQUENCE [LARGE SCALE GENOMIC DNA]</scope>
</reference>
<gene>
    <name evidence="1" type="ORF">MPL3365_30287</name>
</gene>
<dbReference type="Proteomes" id="UP000046122">
    <property type="component" value="Unassembled WGS sequence"/>
</dbReference>
<organism evidence="1 2">
    <name type="scientific">Mesorhizobium plurifarium</name>
    <dbReference type="NCBI Taxonomy" id="69974"/>
    <lineage>
        <taxon>Bacteria</taxon>
        <taxon>Pseudomonadati</taxon>
        <taxon>Pseudomonadota</taxon>
        <taxon>Alphaproteobacteria</taxon>
        <taxon>Hyphomicrobiales</taxon>
        <taxon>Phyllobacteriaceae</taxon>
        <taxon>Mesorhizobium</taxon>
    </lineage>
</organism>
<evidence type="ECO:0000313" key="2">
    <source>
        <dbReference type="Proteomes" id="UP000046122"/>
    </source>
</evidence>
<dbReference type="AlphaFoldDB" id="A0A090GV42"/>
<evidence type="ECO:0008006" key="3">
    <source>
        <dbReference type="Google" id="ProtNLM"/>
    </source>
</evidence>
<name>A0A090GV42_MESPL</name>